<reference evidence="7 8" key="1">
    <citation type="submission" date="2016-07" db="EMBL/GenBank/DDBJ databases">
        <title>Pervasive Adenine N6-methylation of Active Genes in Fungi.</title>
        <authorList>
            <consortium name="DOE Joint Genome Institute"/>
            <person name="Mondo S.J."/>
            <person name="Dannebaum R.O."/>
            <person name="Kuo R.C."/>
            <person name="Labutti K."/>
            <person name="Haridas S."/>
            <person name="Kuo A."/>
            <person name="Salamov A."/>
            <person name="Ahrendt S.R."/>
            <person name="Lipzen A."/>
            <person name="Sullivan W."/>
            <person name="Andreopoulos W.B."/>
            <person name="Clum A."/>
            <person name="Lindquist E."/>
            <person name="Daum C."/>
            <person name="Ramamoorthy G.K."/>
            <person name="Gryganskyi A."/>
            <person name="Culley D."/>
            <person name="Magnuson J.K."/>
            <person name="James T.Y."/>
            <person name="O'Malley M.A."/>
            <person name="Stajich J.E."/>
            <person name="Spatafora J.W."/>
            <person name="Visel A."/>
            <person name="Grigoriev I.V."/>
        </authorList>
    </citation>
    <scope>NUCLEOTIDE SEQUENCE [LARGE SCALE GENOMIC DNA]</scope>
    <source>
        <strain evidence="7 8">NRRL 2496</strain>
    </source>
</reference>
<comment type="similarity">
    <text evidence="4">Belongs to the protein kinase superfamily.</text>
</comment>
<evidence type="ECO:0000256" key="3">
    <source>
        <dbReference type="PROSITE-ProRule" id="PRU10141"/>
    </source>
</evidence>
<dbReference type="OrthoDB" id="193931at2759"/>
<dbReference type="GO" id="GO:0005737">
    <property type="term" value="C:cytoplasm"/>
    <property type="evidence" value="ECO:0007669"/>
    <property type="project" value="TreeGrafter"/>
</dbReference>
<keyword evidence="1 3" id="KW-0547">Nucleotide-binding</keyword>
<feature type="binding site" evidence="3">
    <location>
        <position position="45"/>
    </location>
    <ligand>
        <name>ATP</name>
        <dbReference type="ChEBI" id="CHEBI:30616"/>
    </ligand>
</feature>
<dbReference type="Proteomes" id="UP000242180">
    <property type="component" value="Unassembled WGS sequence"/>
</dbReference>
<dbReference type="CDD" id="cd14003">
    <property type="entry name" value="STKc_AMPK-like"/>
    <property type="match status" value="1"/>
</dbReference>
<feature type="region of interest" description="Disordered" evidence="5">
    <location>
        <begin position="292"/>
        <end position="326"/>
    </location>
</feature>
<dbReference type="STRING" id="13706.A0A1X2HHC9"/>
<dbReference type="PANTHER" id="PTHR24346">
    <property type="entry name" value="MAP/MICROTUBULE AFFINITY-REGULATING KINASE"/>
    <property type="match status" value="1"/>
</dbReference>
<dbReference type="PROSITE" id="PS50011">
    <property type="entry name" value="PROTEIN_KINASE_DOM"/>
    <property type="match status" value="1"/>
</dbReference>
<protein>
    <submittedName>
        <fullName evidence="7">Kinase-like domain-containing protein</fullName>
    </submittedName>
</protein>
<accession>A0A1X2HHC9</accession>
<evidence type="ECO:0000256" key="2">
    <source>
        <dbReference type="ARBA" id="ARBA00022840"/>
    </source>
</evidence>
<dbReference type="PANTHER" id="PTHR24346:SF30">
    <property type="entry name" value="MATERNAL EMBRYONIC LEUCINE ZIPPER KINASE"/>
    <property type="match status" value="1"/>
</dbReference>
<sequence length="408" mass="46302">MSQVKSRKGEIIVGPYERIDVLGRGNFGKVYLARNRKTGLQVAMKVVDKTSLKSGDQRQHALNEQAICEGFSIRMRHKNIVNVYEVLTDHDNIYIAMEFIEGGELFDRIKRAHHLDEARARKWFREIVEAVFYIHENGIVHRDLKPENVLIDINGHARLCDFGFGKICEQHQVLNTYCGSPFYAAPEMVTATPYKGPPVDMWSCGVILFAMLSGTLPFQGEDMPQLFRRINTGSYRMPSHVSRDAADLIDKLLCRNAKQRYSAADCLRHPWLNHSTLPARRPVSAVLLRQAHRRPTEQHTKHHSHKEVPDRPLSSSSTTVPATRTSKVEVHTTAVAKRSRVPVLFNRFFPKKAQVAPSAAARQREKKTLAAASSADSIPTKNKVKSVEGRMVSRMKDFLKSAFQRRIT</sequence>
<evidence type="ECO:0000313" key="8">
    <source>
        <dbReference type="Proteomes" id="UP000242180"/>
    </source>
</evidence>
<dbReference type="GO" id="GO:0005524">
    <property type="term" value="F:ATP binding"/>
    <property type="evidence" value="ECO:0007669"/>
    <property type="project" value="UniProtKB-UniRule"/>
</dbReference>
<dbReference type="InParanoid" id="A0A1X2HHC9"/>
<dbReference type="Gene3D" id="1.10.510.10">
    <property type="entry name" value="Transferase(Phosphotransferase) domain 1"/>
    <property type="match status" value="1"/>
</dbReference>
<evidence type="ECO:0000256" key="1">
    <source>
        <dbReference type="ARBA" id="ARBA00022741"/>
    </source>
</evidence>
<evidence type="ECO:0000256" key="4">
    <source>
        <dbReference type="RuleBase" id="RU000304"/>
    </source>
</evidence>
<dbReference type="FunFam" id="1.10.510.10:FF:000571">
    <property type="entry name" value="Maternal embryonic leucine zipper kinase"/>
    <property type="match status" value="1"/>
</dbReference>
<dbReference type="AlphaFoldDB" id="A0A1X2HHC9"/>
<dbReference type="SMART" id="SM00220">
    <property type="entry name" value="S_TKc"/>
    <property type="match status" value="1"/>
</dbReference>
<dbReference type="PROSITE" id="PS00107">
    <property type="entry name" value="PROTEIN_KINASE_ATP"/>
    <property type="match status" value="1"/>
</dbReference>
<dbReference type="EMBL" id="MCGN01000003">
    <property type="protein sequence ID" value="ORY98477.1"/>
    <property type="molecule type" value="Genomic_DNA"/>
</dbReference>
<dbReference type="FunFam" id="3.30.200.20:FF:000042">
    <property type="entry name" value="Aurora kinase A"/>
    <property type="match status" value="1"/>
</dbReference>
<evidence type="ECO:0000256" key="5">
    <source>
        <dbReference type="SAM" id="MobiDB-lite"/>
    </source>
</evidence>
<dbReference type="InterPro" id="IPR008271">
    <property type="entry name" value="Ser/Thr_kinase_AS"/>
</dbReference>
<dbReference type="InterPro" id="IPR011009">
    <property type="entry name" value="Kinase-like_dom_sf"/>
</dbReference>
<proteinExistence type="inferred from homology"/>
<dbReference type="InterPro" id="IPR000719">
    <property type="entry name" value="Prot_kinase_dom"/>
</dbReference>
<keyword evidence="7" id="KW-0418">Kinase</keyword>
<keyword evidence="2 3" id="KW-0067">ATP-binding</keyword>
<comment type="caution">
    <text evidence="7">The sequence shown here is derived from an EMBL/GenBank/DDBJ whole genome shotgun (WGS) entry which is preliminary data.</text>
</comment>
<evidence type="ECO:0000313" key="7">
    <source>
        <dbReference type="EMBL" id="ORY98477.1"/>
    </source>
</evidence>
<dbReference type="SUPFAM" id="SSF56112">
    <property type="entry name" value="Protein kinase-like (PK-like)"/>
    <property type="match status" value="1"/>
</dbReference>
<keyword evidence="4" id="KW-0723">Serine/threonine-protein kinase</keyword>
<dbReference type="GO" id="GO:0004674">
    <property type="term" value="F:protein serine/threonine kinase activity"/>
    <property type="evidence" value="ECO:0007669"/>
    <property type="project" value="UniProtKB-KW"/>
</dbReference>
<keyword evidence="7" id="KW-0808">Transferase</keyword>
<keyword evidence="8" id="KW-1185">Reference proteome</keyword>
<dbReference type="GO" id="GO:0035556">
    <property type="term" value="P:intracellular signal transduction"/>
    <property type="evidence" value="ECO:0007669"/>
    <property type="project" value="TreeGrafter"/>
</dbReference>
<organism evidence="7 8">
    <name type="scientific">Syncephalastrum racemosum</name>
    <name type="common">Filamentous fungus</name>
    <dbReference type="NCBI Taxonomy" id="13706"/>
    <lineage>
        <taxon>Eukaryota</taxon>
        <taxon>Fungi</taxon>
        <taxon>Fungi incertae sedis</taxon>
        <taxon>Mucoromycota</taxon>
        <taxon>Mucoromycotina</taxon>
        <taxon>Mucoromycetes</taxon>
        <taxon>Mucorales</taxon>
        <taxon>Syncephalastraceae</taxon>
        <taxon>Syncephalastrum</taxon>
    </lineage>
</organism>
<dbReference type="PROSITE" id="PS00108">
    <property type="entry name" value="PROTEIN_KINASE_ST"/>
    <property type="match status" value="1"/>
</dbReference>
<dbReference type="Pfam" id="PF00069">
    <property type="entry name" value="Pkinase"/>
    <property type="match status" value="1"/>
</dbReference>
<feature type="domain" description="Protein kinase" evidence="6">
    <location>
        <begin position="16"/>
        <end position="272"/>
    </location>
</feature>
<dbReference type="InterPro" id="IPR017441">
    <property type="entry name" value="Protein_kinase_ATP_BS"/>
</dbReference>
<feature type="compositionally biased region" description="Polar residues" evidence="5">
    <location>
        <begin position="313"/>
        <end position="325"/>
    </location>
</feature>
<evidence type="ECO:0000259" key="6">
    <source>
        <dbReference type="PROSITE" id="PS50011"/>
    </source>
</evidence>
<name>A0A1X2HHC9_SYNRA</name>
<dbReference type="OMA" id="IFADAHM"/>
<gene>
    <name evidence="7" type="ORF">BCR43DRAFT_194779</name>
</gene>